<keyword evidence="1" id="KW-0812">Transmembrane</keyword>
<keyword evidence="3" id="KW-1185">Reference proteome</keyword>
<accession>A0A371CVJ4</accession>
<sequence>MGEEVGRGANSKVHLYAFMPVPFVAGLLASMRRRILSHNGSHWIPSIAQGQWPYRISPCGVRISVDVKGGPEGWEVGKQIRPSSTYYGRNHGLFKGSVSGNDAHEISLAGSTIA</sequence>
<name>A0A371CVJ4_9APHY</name>
<dbReference type="EMBL" id="KZ857452">
    <property type="protein sequence ID" value="RDX44301.1"/>
    <property type="molecule type" value="Genomic_DNA"/>
</dbReference>
<dbReference type="AlphaFoldDB" id="A0A371CVJ4"/>
<reference evidence="2 3" key="1">
    <citation type="journal article" date="2018" name="Biotechnol. Biofuels">
        <title>Integrative visual omics of the white-rot fungus Polyporus brumalis exposes the biotechnological potential of its oxidative enzymes for delignifying raw plant biomass.</title>
        <authorList>
            <person name="Miyauchi S."/>
            <person name="Rancon A."/>
            <person name="Drula E."/>
            <person name="Hage H."/>
            <person name="Chaduli D."/>
            <person name="Favel A."/>
            <person name="Grisel S."/>
            <person name="Henrissat B."/>
            <person name="Herpoel-Gimbert I."/>
            <person name="Ruiz-Duenas F.J."/>
            <person name="Chevret D."/>
            <person name="Hainaut M."/>
            <person name="Lin J."/>
            <person name="Wang M."/>
            <person name="Pangilinan J."/>
            <person name="Lipzen A."/>
            <person name="Lesage-Meessen L."/>
            <person name="Navarro D."/>
            <person name="Riley R."/>
            <person name="Grigoriev I.V."/>
            <person name="Zhou S."/>
            <person name="Raouche S."/>
            <person name="Rosso M.N."/>
        </authorList>
    </citation>
    <scope>NUCLEOTIDE SEQUENCE [LARGE SCALE GENOMIC DNA]</scope>
    <source>
        <strain evidence="2 3">BRFM 1820</strain>
    </source>
</reference>
<protein>
    <submittedName>
        <fullName evidence="2">Uncharacterized protein</fullName>
    </submittedName>
</protein>
<proteinExistence type="predicted"/>
<evidence type="ECO:0000313" key="3">
    <source>
        <dbReference type="Proteomes" id="UP000256964"/>
    </source>
</evidence>
<feature type="transmembrane region" description="Helical" evidence="1">
    <location>
        <begin position="13"/>
        <end position="31"/>
    </location>
</feature>
<dbReference type="Proteomes" id="UP000256964">
    <property type="component" value="Unassembled WGS sequence"/>
</dbReference>
<keyword evidence="1" id="KW-1133">Transmembrane helix</keyword>
<evidence type="ECO:0000256" key="1">
    <source>
        <dbReference type="SAM" id="Phobius"/>
    </source>
</evidence>
<gene>
    <name evidence="2" type="ORF">OH76DRAFT_1108676</name>
</gene>
<evidence type="ECO:0000313" key="2">
    <source>
        <dbReference type="EMBL" id="RDX44301.1"/>
    </source>
</evidence>
<organism evidence="2 3">
    <name type="scientific">Lentinus brumalis</name>
    <dbReference type="NCBI Taxonomy" id="2498619"/>
    <lineage>
        <taxon>Eukaryota</taxon>
        <taxon>Fungi</taxon>
        <taxon>Dikarya</taxon>
        <taxon>Basidiomycota</taxon>
        <taxon>Agaricomycotina</taxon>
        <taxon>Agaricomycetes</taxon>
        <taxon>Polyporales</taxon>
        <taxon>Polyporaceae</taxon>
        <taxon>Lentinus</taxon>
    </lineage>
</organism>
<keyword evidence="1" id="KW-0472">Membrane</keyword>